<dbReference type="SUPFAM" id="SSF53649">
    <property type="entry name" value="Alkaline phosphatase-like"/>
    <property type="match status" value="1"/>
</dbReference>
<organism evidence="3 4">
    <name type="scientific">Bifidobacterium pseudocatenulatum</name>
    <dbReference type="NCBI Taxonomy" id="28026"/>
    <lineage>
        <taxon>Bacteria</taxon>
        <taxon>Bacillati</taxon>
        <taxon>Actinomycetota</taxon>
        <taxon>Actinomycetes</taxon>
        <taxon>Bifidobacteriales</taxon>
        <taxon>Bifidobacteriaceae</taxon>
        <taxon>Bifidobacterium</taxon>
    </lineage>
</organism>
<keyword evidence="1" id="KW-0812">Transmembrane</keyword>
<evidence type="ECO:0000259" key="2">
    <source>
        <dbReference type="Pfam" id="PF00884"/>
    </source>
</evidence>
<feature type="transmembrane region" description="Helical" evidence="1">
    <location>
        <begin position="202"/>
        <end position="224"/>
    </location>
</feature>
<feature type="transmembrane region" description="Helical" evidence="1">
    <location>
        <begin position="346"/>
        <end position="363"/>
    </location>
</feature>
<feature type="domain" description="Sulfatase N-terminal" evidence="2">
    <location>
        <begin position="490"/>
        <end position="790"/>
    </location>
</feature>
<dbReference type="EMBL" id="JAQKRA010000004">
    <property type="protein sequence ID" value="MDB6491912.1"/>
    <property type="molecule type" value="Genomic_DNA"/>
</dbReference>
<gene>
    <name evidence="3" type="ORF">PMN70_06845</name>
</gene>
<dbReference type="AlphaFoldDB" id="A0ABD4W8E7"/>
<dbReference type="InterPro" id="IPR000917">
    <property type="entry name" value="Sulfatase_N"/>
</dbReference>
<sequence length="874" mass="96511">MKDATMPIFSPDRHACAPSYVKLTKQPIAGGTYRPLADNEDSNACAPFTLSGHHSSKLYTQKSAIHATSDNTSVFIPNVDALHLPETADNKSGNGAFGEAGNDNIHFTPLSAEIQLAQTDEHPLMQAFEVCKQAARTTTKALSTAGHAVAKAAKTTGHAIHTAATAVKNAWHTFINFKAVQLIIKFFKKAYGLWKKRMRFSYAFYAIVFTLLISAEVIFLQWGMYSEPAYDKSDEVDQTTKILNSVAGQVTKFVSQMWLEQKSLFLVNFVGLGLIYLALIFVTNRFWIATLLFGTAITAFGVANSIKIQLRNEPIIPADFTFISGGDAGNIASFIPDNSQQFVENAVTVVIWIIAICLLLFLLDRRKCFICCSWRKPFASAKNTVGTFSRALAAVVSVVILASYATNLGTGGSWSNMWAAKQGYTPTLFDAAEDARNNGPATTFLSLTKAPTMDKPEGYSKQKMQAISKKYSKLANTINKSRTQQLTDSTVIMILSETFADPTRLPDITFDEDPIPNIRNIMGTTTSGTMLSPGYGGGTANIEYQALTGLSLANFSDSMIVPYQQLVPTQSNPYSFNQIWTQKYGESGSEAVHPYYQSMYLRNTNYKKFGFSHLYSLDSATPVEHTEKIGESPYVSDSSTYQDVLDLIKNQKNPEFLQVVTMQNHMPYSNYYEAEDVLQSSVTDDTPDDEHSAINVFSTGLKYTDQATLDFLSQLNQINKPITVIFYGDHLPGIYLKEEQNPDDSFLLHETDYFIWSNDASPSANVKLDDSEAAFSSSNYFMSSAAEHMNAKISPYLALLTKLHEEIPAISRVISNRGGIGLGTATYLQSDGTVTDSASMSKTQKQLLADYKLVQYDQTSGKNYLKESDFMSVD</sequence>
<dbReference type="InterPro" id="IPR017850">
    <property type="entry name" value="Alkaline_phosphatase_core_sf"/>
</dbReference>
<feature type="transmembrane region" description="Helical" evidence="1">
    <location>
        <begin position="384"/>
        <end position="405"/>
    </location>
</feature>
<evidence type="ECO:0000313" key="3">
    <source>
        <dbReference type="EMBL" id="MDB6491912.1"/>
    </source>
</evidence>
<proteinExistence type="predicted"/>
<dbReference type="RefSeq" id="WP_271735149.1">
    <property type="nucleotide sequence ID" value="NZ_JAQKQX010000003.1"/>
</dbReference>
<dbReference type="CDD" id="cd16015">
    <property type="entry name" value="LTA_synthase"/>
    <property type="match status" value="1"/>
</dbReference>
<dbReference type="Gene3D" id="3.40.720.10">
    <property type="entry name" value="Alkaline Phosphatase, subunit A"/>
    <property type="match status" value="1"/>
</dbReference>
<name>A0ABD4W8E7_BIFPS</name>
<protein>
    <submittedName>
        <fullName evidence="3">LTA synthase family protein</fullName>
    </submittedName>
</protein>
<feature type="transmembrane region" description="Helical" evidence="1">
    <location>
        <begin position="263"/>
        <end position="281"/>
    </location>
</feature>
<evidence type="ECO:0000313" key="4">
    <source>
        <dbReference type="Proteomes" id="UP001212008"/>
    </source>
</evidence>
<comment type="caution">
    <text evidence="3">The sequence shown here is derived from an EMBL/GenBank/DDBJ whole genome shotgun (WGS) entry which is preliminary data.</text>
</comment>
<accession>A0ABD4W8E7</accession>
<evidence type="ECO:0000256" key="1">
    <source>
        <dbReference type="SAM" id="Phobius"/>
    </source>
</evidence>
<feature type="transmembrane region" description="Helical" evidence="1">
    <location>
        <begin position="286"/>
        <end position="306"/>
    </location>
</feature>
<reference evidence="3 4" key="1">
    <citation type="submission" date="2023-01" db="EMBL/GenBank/DDBJ databases">
        <title>Human gut microbiome strain richness.</title>
        <authorList>
            <person name="Chen-Liaw A."/>
        </authorList>
    </citation>
    <scope>NUCLEOTIDE SEQUENCE [LARGE SCALE GENOMIC DNA]</scope>
    <source>
        <strain evidence="3 4">RTP21311st1_C8_RTP21311_201001</strain>
    </source>
</reference>
<dbReference type="Proteomes" id="UP001212008">
    <property type="component" value="Unassembled WGS sequence"/>
</dbReference>
<dbReference type="Pfam" id="PF00884">
    <property type="entry name" value="Sulfatase"/>
    <property type="match status" value="1"/>
</dbReference>
<keyword evidence="1" id="KW-0472">Membrane</keyword>
<keyword evidence="1" id="KW-1133">Transmembrane helix</keyword>